<feature type="domain" description="DUF7146" evidence="3">
    <location>
        <begin position="119"/>
        <end position="230"/>
    </location>
</feature>
<feature type="domain" description="Toprim" evidence="2">
    <location>
        <begin position="237"/>
        <end position="327"/>
    </location>
</feature>
<evidence type="ECO:0000313" key="5">
    <source>
        <dbReference type="Proteomes" id="UP000190989"/>
    </source>
</evidence>
<accession>A0A1U6IQE9</accession>
<dbReference type="Pfam" id="PF13362">
    <property type="entry name" value="Toprim_3"/>
    <property type="match status" value="1"/>
</dbReference>
<feature type="region of interest" description="Disordered" evidence="1">
    <location>
        <begin position="98"/>
        <end position="121"/>
    </location>
</feature>
<name>A0A1U6IQE9_9SPHN</name>
<proteinExistence type="predicted"/>
<dbReference type="Proteomes" id="UP000190989">
    <property type="component" value="Unassembled WGS sequence"/>
</dbReference>
<dbReference type="InterPro" id="IPR006171">
    <property type="entry name" value="TOPRIM_dom"/>
</dbReference>
<dbReference type="STRING" id="428990.SAMN06295987_11115"/>
<gene>
    <name evidence="4" type="ORF">SAMN06295987_11115</name>
</gene>
<dbReference type="EMBL" id="FVZE01000011">
    <property type="protein sequence ID" value="SLK10200.1"/>
    <property type="molecule type" value="Genomic_DNA"/>
</dbReference>
<protein>
    <submittedName>
        <fullName evidence="4">Toprim domain-containing protein</fullName>
    </submittedName>
</protein>
<evidence type="ECO:0000259" key="2">
    <source>
        <dbReference type="Pfam" id="PF13362"/>
    </source>
</evidence>
<dbReference type="AlphaFoldDB" id="A0A1U6IQE9"/>
<dbReference type="InterPro" id="IPR055570">
    <property type="entry name" value="DUF7146"/>
</dbReference>
<organism evidence="4 5">
    <name type="scientific">Novosphingobium mathurense</name>
    <dbReference type="NCBI Taxonomy" id="428990"/>
    <lineage>
        <taxon>Bacteria</taxon>
        <taxon>Pseudomonadati</taxon>
        <taxon>Pseudomonadota</taxon>
        <taxon>Alphaproteobacteria</taxon>
        <taxon>Sphingomonadales</taxon>
        <taxon>Sphingomonadaceae</taxon>
        <taxon>Novosphingobium</taxon>
    </lineage>
</organism>
<sequence>MIETAQDLARALADRAELVCRHYLSHGTRQGNYWQVGDVRNTAGRSMYVRLRDTAKGVAGKWTDAATGEHGDLLDVIRETCGLVEFGDVTDEARRFLRLPPEEPQASPRRQARSNASSGKRNAARRLFAMGAPIEGTLAQSYLQGRGITSPIPAEALRFHPHCYYRTYEDCPTEHWPAMLAAVTDRNGKITGIHRTWLDPDGFNEETLGKAPVATSRRALGDLLGNAVRFGKAGPVMAAGEGIETVLSLRSALPTMPMLAALSAAHLAAIAFPASLRRLYVAQDVDPAGEGVLAALKDRGEQAGIEVIALQPALDDFNDDLRHRGIDAVRECLRVSMTTQDAALFLAPSA</sequence>
<evidence type="ECO:0000256" key="1">
    <source>
        <dbReference type="SAM" id="MobiDB-lite"/>
    </source>
</evidence>
<dbReference type="Pfam" id="PF23639">
    <property type="entry name" value="DUF7146"/>
    <property type="match status" value="1"/>
</dbReference>
<reference evidence="5" key="1">
    <citation type="submission" date="2017-02" db="EMBL/GenBank/DDBJ databases">
        <authorList>
            <person name="Varghese N."/>
            <person name="Submissions S."/>
        </authorList>
    </citation>
    <scope>NUCLEOTIDE SEQUENCE [LARGE SCALE GENOMIC DNA]</scope>
    <source>
        <strain evidence="5">SM117</strain>
    </source>
</reference>
<dbReference type="RefSeq" id="WP_079731770.1">
    <property type="nucleotide sequence ID" value="NZ_FVZE01000011.1"/>
</dbReference>
<evidence type="ECO:0000259" key="3">
    <source>
        <dbReference type="Pfam" id="PF23639"/>
    </source>
</evidence>
<evidence type="ECO:0000313" key="4">
    <source>
        <dbReference type="EMBL" id="SLK10200.1"/>
    </source>
</evidence>
<keyword evidence="5" id="KW-1185">Reference proteome</keyword>